<dbReference type="InterPro" id="IPR015813">
    <property type="entry name" value="Pyrv/PenolPyrv_kinase-like_dom"/>
</dbReference>
<evidence type="ECO:0000256" key="1">
    <source>
        <dbReference type="ARBA" id="ARBA00005033"/>
    </source>
</evidence>
<dbReference type="AlphaFoldDB" id="A0A9X2KH59"/>
<dbReference type="Pfam" id="PF02548">
    <property type="entry name" value="Pantoate_transf"/>
    <property type="match status" value="1"/>
</dbReference>
<dbReference type="RefSeq" id="WP_254165787.1">
    <property type="nucleotide sequence ID" value="NZ_JANAFB010000010.1"/>
</dbReference>
<dbReference type="InterPro" id="IPR040442">
    <property type="entry name" value="Pyrv_kinase-like_dom_sf"/>
</dbReference>
<feature type="binding site" evidence="7 10">
    <location>
        <position position="105"/>
    </location>
    <ligand>
        <name>Mg(2+)</name>
        <dbReference type="ChEBI" id="CHEBI:18420"/>
    </ligand>
</feature>
<dbReference type="EC" id="2.1.2.11" evidence="7"/>
<accession>A0A9X2KH59</accession>
<keyword evidence="7 10" id="KW-0460">Magnesium</keyword>
<keyword evidence="4 7" id="KW-0566">Pantothenate biosynthesis</keyword>
<dbReference type="GO" id="GO:0003864">
    <property type="term" value="F:3-methyl-2-oxobutanoate hydroxymethyltransferase activity"/>
    <property type="evidence" value="ECO:0007669"/>
    <property type="project" value="UniProtKB-UniRule"/>
</dbReference>
<comment type="function">
    <text evidence="6 7">Catalyzes the reversible reaction in which hydroxymethyl group from 5,10-methylenetetrahydrofolate is transferred onto alpha-ketoisovalerate to form ketopantoate.</text>
</comment>
<dbReference type="HAMAP" id="MF_00156">
    <property type="entry name" value="PanB"/>
    <property type="match status" value="1"/>
</dbReference>
<keyword evidence="12" id="KW-1185">Reference proteome</keyword>
<dbReference type="Gene3D" id="3.20.20.60">
    <property type="entry name" value="Phosphoenolpyruvate-binding domains"/>
    <property type="match status" value="1"/>
</dbReference>
<dbReference type="PANTHER" id="PTHR20881">
    <property type="entry name" value="3-METHYL-2-OXOBUTANOATE HYDROXYMETHYLTRANSFERASE"/>
    <property type="match status" value="1"/>
</dbReference>
<protein>
    <recommendedName>
        <fullName evidence="7">3-methyl-2-oxobutanoate hydroxymethyltransferase</fullName>
        <ecNumber evidence="7">2.1.2.11</ecNumber>
    </recommendedName>
    <alternativeName>
        <fullName evidence="7">Ketopantoate hydroxymethyltransferase</fullName>
        <shortName evidence="7">KPHMT</shortName>
    </alternativeName>
</protein>
<dbReference type="InterPro" id="IPR003700">
    <property type="entry name" value="Pantoate_hydroxy_MeTrfase"/>
</dbReference>
<dbReference type="PANTHER" id="PTHR20881:SF0">
    <property type="entry name" value="3-METHYL-2-OXOBUTANOATE HYDROXYMETHYLTRANSFERASE"/>
    <property type="match status" value="1"/>
</dbReference>
<comment type="pathway">
    <text evidence="1 7">Cofactor biosynthesis; (R)-pantothenate biosynthesis; (R)-pantoate from 3-methyl-2-oxobutanoate: step 1/2.</text>
</comment>
<dbReference type="CDD" id="cd06557">
    <property type="entry name" value="KPHMT-like"/>
    <property type="match status" value="1"/>
</dbReference>
<evidence type="ECO:0000256" key="6">
    <source>
        <dbReference type="ARBA" id="ARBA00056497"/>
    </source>
</evidence>
<dbReference type="PIRSF" id="PIRSF000388">
    <property type="entry name" value="Pantoate_hydroxy_MeTrfase"/>
    <property type="match status" value="1"/>
</dbReference>
<comment type="similarity">
    <text evidence="2 7">Belongs to the PanB family.</text>
</comment>
<organism evidence="11 12">
    <name type="scientific">Rothia santali</name>
    <dbReference type="NCBI Taxonomy" id="2949643"/>
    <lineage>
        <taxon>Bacteria</taxon>
        <taxon>Bacillati</taxon>
        <taxon>Actinomycetota</taxon>
        <taxon>Actinomycetes</taxon>
        <taxon>Micrococcales</taxon>
        <taxon>Micrococcaceae</taxon>
        <taxon>Rothia</taxon>
    </lineage>
</organism>
<dbReference type="EMBL" id="JANAFB010000010">
    <property type="protein sequence ID" value="MCP3425542.1"/>
    <property type="molecule type" value="Genomic_DNA"/>
</dbReference>
<feature type="active site" description="Proton acceptor" evidence="7 8">
    <location>
        <position position="203"/>
    </location>
</feature>
<comment type="cofactor">
    <cofactor evidence="7 10">
        <name>Mg(2+)</name>
        <dbReference type="ChEBI" id="CHEBI:18420"/>
    </cofactor>
    <text evidence="7 10">Binds 1 Mg(2+) ion per subunit.</text>
</comment>
<comment type="caution">
    <text evidence="11">The sequence shown here is derived from an EMBL/GenBank/DDBJ whole genome shotgun (WGS) entry which is preliminary data.</text>
</comment>
<dbReference type="Proteomes" id="UP001139502">
    <property type="component" value="Unassembled WGS sequence"/>
</dbReference>
<evidence type="ECO:0000256" key="8">
    <source>
        <dbReference type="PIRSR" id="PIRSR000388-1"/>
    </source>
</evidence>
<proteinExistence type="inferred from homology"/>
<dbReference type="GO" id="GO:0000287">
    <property type="term" value="F:magnesium ion binding"/>
    <property type="evidence" value="ECO:0007669"/>
    <property type="project" value="TreeGrafter"/>
</dbReference>
<comment type="catalytic activity">
    <reaction evidence="7">
        <text>(6R)-5,10-methylene-5,6,7,8-tetrahydrofolate + 3-methyl-2-oxobutanoate + H2O = 2-dehydropantoate + (6S)-5,6,7,8-tetrahydrofolate</text>
        <dbReference type="Rhea" id="RHEA:11824"/>
        <dbReference type="ChEBI" id="CHEBI:11561"/>
        <dbReference type="ChEBI" id="CHEBI:11851"/>
        <dbReference type="ChEBI" id="CHEBI:15377"/>
        <dbReference type="ChEBI" id="CHEBI:15636"/>
        <dbReference type="ChEBI" id="CHEBI:57453"/>
        <dbReference type="EC" id="2.1.2.11"/>
    </reaction>
</comment>
<sequence length="287" mass="30735">MASYLHDTPENAASDGDWLDRVSRIRTAHLQRCKDRGHRFSMLTSYDAMTARIFDEAGIEVLLIGDSAGNTVFGYPSTVPVTLEELIPLTRAVAGSARRAMVVTDLPFGTYEESPAQAVRSAVRLMKEGGAHAVKMEGGAYYAEHVRAMTQAGVAVMAHIGYTPQSENTLGGHRVQGRDDAAQRLLDDALALEEAGAFSVLIEMTAEPAVRAAEEALRVPTVGIGAGGSTTGQVLVWQDMLGLGEGRTPRFVKKYADLRGVVSQAAGAYRKDVLDGAFPAAEHVFDQ</sequence>
<keyword evidence="5 7" id="KW-0808">Transferase</keyword>
<evidence type="ECO:0000256" key="7">
    <source>
        <dbReference type="HAMAP-Rule" id="MF_00156"/>
    </source>
</evidence>
<dbReference type="GO" id="GO:0015940">
    <property type="term" value="P:pantothenate biosynthetic process"/>
    <property type="evidence" value="ECO:0007669"/>
    <property type="project" value="UniProtKB-UniRule"/>
</dbReference>
<evidence type="ECO:0000256" key="10">
    <source>
        <dbReference type="PIRSR" id="PIRSR000388-3"/>
    </source>
</evidence>
<comment type="subcellular location">
    <subcellularLocation>
        <location evidence="7">Cytoplasm</location>
    </subcellularLocation>
</comment>
<evidence type="ECO:0000256" key="9">
    <source>
        <dbReference type="PIRSR" id="PIRSR000388-2"/>
    </source>
</evidence>
<keyword evidence="7" id="KW-0963">Cytoplasm</keyword>
<dbReference type="FunFam" id="3.20.20.60:FF:000003">
    <property type="entry name" value="3-methyl-2-oxobutanoate hydroxymethyltransferase"/>
    <property type="match status" value="1"/>
</dbReference>
<keyword evidence="7 10" id="KW-0479">Metal-binding</keyword>
<name>A0A9X2KH59_9MICC</name>
<dbReference type="NCBIfam" id="TIGR00222">
    <property type="entry name" value="panB"/>
    <property type="match status" value="1"/>
</dbReference>
<evidence type="ECO:0000256" key="2">
    <source>
        <dbReference type="ARBA" id="ARBA00008676"/>
    </source>
</evidence>
<feature type="binding site" evidence="7 10">
    <location>
        <position position="137"/>
    </location>
    <ligand>
        <name>Mg(2+)</name>
        <dbReference type="ChEBI" id="CHEBI:18420"/>
    </ligand>
</feature>
<feature type="binding site" evidence="7 10">
    <location>
        <position position="66"/>
    </location>
    <ligand>
        <name>Mg(2+)</name>
        <dbReference type="ChEBI" id="CHEBI:18420"/>
    </ligand>
</feature>
<feature type="binding site" evidence="7 9">
    <location>
        <position position="135"/>
    </location>
    <ligand>
        <name>3-methyl-2-oxobutanoate</name>
        <dbReference type="ChEBI" id="CHEBI:11851"/>
    </ligand>
</feature>
<dbReference type="NCBIfam" id="NF001452">
    <property type="entry name" value="PRK00311.1"/>
    <property type="match status" value="1"/>
</dbReference>
<evidence type="ECO:0000256" key="3">
    <source>
        <dbReference type="ARBA" id="ARBA00011424"/>
    </source>
</evidence>
<evidence type="ECO:0000256" key="5">
    <source>
        <dbReference type="ARBA" id="ARBA00022679"/>
    </source>
</evidence>
<evidence type="ECO:0000313" key="12">
    <source>
        <dbReference type="Proteomes" id="UP001139502"/>
    </source>
</evidence>
<evidence type="ECO:0000313" key="11">
    <source>
        <dbReference type="EMBL" id="MCP3425542.1"/>
    </source>
</evidence>
<feature type="binding site" evidence="7 9">
    <location>
        <position position="105"/>
    </location>
    <ligand>
        <name>3-methyl-2-oxobutanoate</name>
        <dbReference type="ChEBI" id="CHEBI:11851"/>
    </ligand>
</feature>
<dbReference type="SUPFAM" id="SSF51621">
    <property type="entry name" value="Phosphoenolpyruvate/pyruvate domain"/>
    <property type="match status" value="1"/>
</dbReference>
<evidence type="ECO:0000256" key="4">
    <source>
        <dbReference type="ARBA" id="ARBA00022655"/>
    </source>
</evidence>
<dbReference type="GO" id="GO:0005737">
    <property type="term" value="C:cytoplasm"/>
    <property type="evidence" value="ECO:0007669"/>
    <property type="project" value="UniProtKB-SubCell"/>
</dbReference>
<reference evidence="11" key="1">
    <citation type="submission" date="2022-06" db="EMBL/GenBank/DDBJ databases">
        <title>Rothia sp. isolated from sandalwood seedling.</title>
        <authorList>
            <person name="Tuikhar N."/>
            <person name="Kirdat K."/>
            <person name="Thorat V."/>
            <person name="Swetha P."/>
            <person name="Padma S."/>
            <person name="Sundararaj R."/>
            <person name="Yadav A."/>
        </authorList>
    </citation>
    <scope>NUCLEOTIDE SEQUENCE</scope>
    <source>
        <strain evidence="11">AR01</strain>
    </source>
</reference>
<comment type="subunit">
    <text evidence="3 7">Homodecamer; pentamer of dimers.</text>
</comment>
<gene>
    <name evidence="7 11" type="primary">panB</name>
    <name evidence="11" type="ORF">NBM05_05820</name>
</gene>
<feature type="binding site" evidence="7 9">
    <location>
        <begin position="66"/>
        <end position="67"/>
    </location>
    <ligand>
        <name>3-methyl-2-oxobutanoate</name>
        <dbReference type="ChEBI" id="CHEBI:11851"/>
    </ligand>
</feature>